<sequence>MIAPWQMRVGIDSERCLLPFAPTIKQRLPPSRPDKNSMNVARYADTIADLRVLLAELDRTPEQFQTFDVRLELAAAGSLVVYETKRRKGQTDSLYYGRSATGQNQQISQATAFSAIDRFFALGQFAALTGQMTTGSASKPQSVDAQYPHCAVNFSYRKKGQPVARSMLMVFVGFNDEADALQFVTTLDDLSMFVTQRPHNTAKAHEWK</sequence>
<protein>
    <submittedName>
        <fullName evidence="1">Uncharacterized protein</fullName>
    </submittedName>
</protein>
<comment type="caution">
    <text evidence="1">The sequence shown here is derived from an EMBL/GenBank/DDBJ whole genome shotgun (WGS) entry which is preliminary data.</text>
</comment>
<evidence type="ECO:0000313" key="1">
    <source>
        <dbReference type="EMBL" id="MDQ0323532.1"/>
    </source>
</evidence>
<accession>A0ABU0BZ39</accession>
<organism evidence="1 2">
    <name type="scientific">Pararhizobium capsulatum DSM 1112</name>
    <dbReference type="NCBI Taxonomy" id="1121113"/>
    <lineage>
        <taxon>Bacteria</taxon>
        <taxon>Pseudomonadati</taxon>
        <taxon>Pseudomonadota</taxon>
        <taxon>Alphaproteobacteria</taxon>
        <taxon>Hyphomicrobiales</taxon>
        <taxon>Rhizobiaceae</taxon>
        <taxon>Rhizobium/Agrobacterium group</taxon>
        <taxon>Pararhizobium</taxon>
    </lineage>
</organism>
<dbReference type="RefSeq" id="WP_307236130.1">
    <property type="nucleotide sequence ID" value="NZ_JAUSVF010000003.1"/>
</dbReference>
<dbReference type="EMBL" id="JAUSVF010000003">
    <property type="protein sequence ID" value="MDQ0323532.1"/>
    <property type="molecule type" value="Genomic_DNA"/>
</dbReference>
<dbReference type="Proteomes" id="UP001230207">
    <property type="component" value="Unassembled WGS sequence"/>
</dbReference>
<keyword evidence="2" id="KW-1185">Reference proteome</keyword>
<reference evidence="1 2" key="1">
    <citation type="submission" date="2023-07" db="EMBL/GenBank/DDBJ databases">
        <title>Genomic Encyclopedia of Type Strains, Phase IV (KMG-IV): sequencing the most valuable type-strain genomes for metagenomic binning, comparative biology and taxonomic classification.</title>
        <authorList>
            <person name="Goeker M."/>
        </authorList>
    </citation>
    <scope>NUCLEOTIDE SEQUENCE [LARGE SCALE GENOMIC DNA]</scope>
    <source>
        <strain evidence="1 2">DSM 1112</strain>
    </source>
</reference>
<name>A0ABU0BZ39_9HYPH</name>
<proteinExistence type="predicted"/>
<evidence type="ECO:0000313" key="2">
    <source>
        <dbReference type="Proteomes" id="UP001230207"/>
    </source>
</evidence>
<gene>
    <name evidence="1" type="ORF">QO002_005738</name>
</gene>